<keyword evidence="1" id="KW-1133">Transmembrane helix</keyword>
<feature type="transmembrane region" description="Helical" evidence="1">
    <location>
        <begin position="51"/>
        <end position="68"/>
    </location>
</feature>
<proteinExistence type="predicted"/>
<sequence>MNQFILNVMIVYSIASIIYLLSIFFYKSNKLKDILTEEQLDEYNKIKKQKTMIFIIGVVIGLCFIILFDKIPSDTISKASISVKSIVDDVSDISVI</sequence>
<accession>A0A6C0HV59</accession>
<reference evidence="2" key="1">
    <citation type="journal article" date="2020" name="Nature">
        <title>Giant virus diversity and host interactions through global metagenomics.</title>
        <authorList>
            <person name="Schulz F."/>
            <person name="Roux S."/>
            <person name="Paez-Espino D."/>
            <person name="Jungbluth S."/>
            <person name="Walsh D.A."/>
            <person name="Denef V.J."/>
            <person name="McMahon K.D."/>
            <person name="Konstantinidis K.T."/>
            <person name="Eloe-Fadrosh E.A."/>
            <person name="Kyrpides N.C."/>
            <person name="Woyke T."/>
        </authorList>
    </citation>
    <scope>NUCLEOTIDE SEQUENCE</scope>
    <source>
        <strain evidence="2">GVMAG-M-3300023184-177</strain>
    </source>
</reference>
<name>A0A6C0HV59_9ZZZZ</name>
<protein>
    <submittedName>
        <fullName evidence="2">Uncharacterized protein</fullName>
    </submittedName>
</protein>
<keyword evidence="1" id="KW-0472">Membrane</keyword>
<dbReference type="AlphaFoldDB" id="A0A6C0HV59"/>
<dbReference type="EMBL" id="MN740020">
    <property type="protein sequence ID" value="QHT84601.1"/>
    <property type="molecule type" value="Genomic_DNA"/>
</dbReference>
<keyword evidence="1" id="KW-0812">Transmembrane</keyword>
<evidence type="ECO:0000256" key="1">
    <source>
        <dbReference type="SAM" id="Phobius"/>
    </source>
</evidence>
<feature type="transmembrane region" description="Helical" evidence="1">
    <location>
        <begin position="6"/>
        <end position="26"/>
    </location>
</feature>
<organism evidence="2">
    <name type="scientific">viral metagenome</name>
    <dbReference type="NCBI Taxonomy" id="1070528"/>
    <lineage>
        <taxon>unclassified sequences</taxon>
        <taxon>metagenomes</taxon>
        <taxon>organismal metagenomes</taxon>
    </lineage>
</organism>
<evidence type="ECO:0000313" key="2">
    <source>
        <dbReference type="EMBL" id="QHT84601.1"/>
    </source>
</evidence>